<sequence length="702" mass="79983">MSLLFYRNTSSKYHKIPRKVLIQGSPAVYQLKLKKENIQPQRTVKDNIGTLTRMTLGETNPNKINKTILLVGETGTGKSTLINALVNYAMGVEWEDDVWFQIVEDEKRSQSESQTSDVIVYQIFGFEDKPLPYSLTIIDTPGYGDTRGIEQDASVSQRLLDLFHSKDGVHEINAVGLVLKASENRLTDRLRYIFDSVISLFGKDIEKNIVALITHSNGLTPENVLKALEAANIKCAKDEENETVHFLFDNCQSTQKTKKNKVALKGAWEVTKDQMGQFADFLTENSPQKLETTVEVLNTHTKLTACIQDLQDRIESIDLKQTEIQQTQEGLKKYEQEMKNNKNFTVEVDEVYTDTERIDGGKWGFLGLFYEGAVCCKTCKRNCHYPGCTVAWYPRDCEIMNGGRCTVCRCSVSAHVKEEWKYVNKTRKVKKTLQDVKDKYERNKAGSESELSLLETLKKNMEELQKEKDQLLEESFQHVVKLEQIALNVNSVSIYDHLDFLIEKMTEKEDTGKKRKLEEMKGRMDKDEGIKAALQYGFSKLTGAALKEKYEKGRAGFDKAKSLLETLEKEIEKLQKEKDQLLEESFQHVVKLKQIALKVDAVSTRDHLDFLIERMKDTAKKRTLEDMKSQADDKEGTTGAASQPNITDSVCSHLVTKLQELQIHFSGPLSGLTRTLKTQKTYKVLHPQLLGSCYHGNEHIQI</sequence>
<dbReference type="PANTHER" id="PTHR32046">
    <property type="entry name" value="G DOMAIN-CONTAINING PROTEIN"/>
    <property type="match status" value="1"/>
</dbReference>
<feature type="compositionally biased region" description="Basic and acidic residues" evidence="4">
    <location>
        <begin position="622"/>
        <end position="636"/>
    </location>
</feature>
<feature type="coiled-coil region" evidence="3">
    <location>
        <begin position="423"/>
        <end position="474"/>
    </location>
</feature>
<dbReference type="EMBL" id="VHII01000017">
    <property type="protein sequence ID" value="KAF1378008.1"/>
    <property type="molecule type" value="Genomic_DNA"/>
</dbReference>
<dbReference type="InterPro" id="IPR025662">
    <property type="entry name" value="Sigma_54_int_dom_ATP-bd_1"/>
</dbReference>
<comment type="caution">
    <text evidence="6">The sequence shown here is derived from an EMBL/GenBank/DDBJ whole genome shotgun (WGS) entry which is preliminary data.</text>
</comment>
<dbReference type="Pfam" id="PF04548">
    <property type="entry name" value="AIG1"/>
    <property type="match status" value="1"/>
</dbReference>
<keyword evidence="3" id="KW-0175">Coiled coil</keyword>
<comment type="similarity">
    <text evidence="1">Belongs to the TRAFAC class TrmE-Era-EngA-EngB-Septin-like GTPase superfamily. AIG1/Toc34/Toc159-like paraseptin GTPase family. IAN subfamily.</text>
</comment>
<evidence type="ECO:0000256" key="1">
    <source>
        <dbReference type="ARBA" id="ARBA00008535"/>
    </source>
</evidence>
<dbReference type="Gene3D" id="3.40.50.300">
    <property type="entry name" value="P-loop containing nucleotide triphosphate hydrolases"/>
    <property type="match status" value="1"/>
</dbReference>
<dbReference type="Proteomes" id="UP000465112">
    <property type="component" value="Chromosome 17"/>
</dbReference>
<dbReference type="AlphaFoldDB" id="A0A6A5EGJ4"/>
<evidence type="ECO:0000256" key="3">
    <source>
        <dbReference type="SAM" id="Coils"/>
    </source>
</evidence>
<feature type="domain" description="AIG1-type G" evidence="5">
    <location>
        <begin position="66"/>
        <end position="260"/>
    </location>
</feature>
<reference evidence="6 7" key="1">
    <citation type="submission" date="2019-06" db="EMBL/GenBank/DDBJ databases">
        <title>A chromosome-scale genome assembly of the European perch, Perca fluviatilis.</title>
        <authorList>
            <person name="Roques C."/>
            <person name="Zahm M."/>
            <person name="Cabau C."/>
            <person name="Klopp C."/>
            <person name="Bouchez O."/>
            <person name="Donnadieu C."/>
            <person name="Kuhl H."/>
            <person name="Gislard M."/>
            <person name="Guendouz S."/>
            <person name="Journot L."/>
            <person name="Haffray P."/>
            <person name="Bestin A."/>
            <person name="Morvezen R."/>
            <person name="Feron R."/>
            <person name="Wen M."/>
            <person name="Jouanno E."/>
            <person name="Herpin A."/>
            <person name="Schartl M."/>
            <person name="Postlethwait J."/>
            <person name="Schaerlinger B."/>
            <person name="Chardard D."/>
            <person name="Lecocq T."/>
            <person name="Poncet C."/>
            <person name="Jaffrelo L."/>
            <person name="Lampietro C."/>
            <person name="Guiguen Y."/>
        </authorList>
    </citation>
    <scope>NUCLEOTIDE SEQUENCE [LARGE SCALE GENOMIC DNA]</scope>
    <source>
        <tissue evidence="6">Blood</tissue>
    </source>
</reference>
<dbReference type="PANTHER" id="PTHR32046:SF11">
    <property type="entry name" value="IMMUNE-ASSOCIATED NUCLEOTIDE-BINDING PROTEIN 10-LIKE"/>
    <property type="match status" value="1"/>
</dbReference>
<feature type="coiled-coil region" evidence="3">
    <location>
        <begin position="557"/>
        <end position="584"/>
    </location>
</feature>
<protein>
    <recommendedName>
        <fullName evidence="5">AIG1-type G domain-containing protein</fullName>
    </recommendedName>
</protein>
<name>A0A6A5EGJ4_PERFL</name>
<proteinExistence type="inferred from homology"/>
<evidence type="ECO:0000256" key="2">
    <source>
        <dbReference type="ARBA" id="ARBA00022741"/>
    </source>
</evidence>
<dbReference type="InterPro" id="IPR006703">
    <property type="entry name" value="G_AIG1"/>
</dbReference>
<keyword evidence="7" id="KW-1185">Reference proteome</keyword>
<feature type="region of interest" description="Disordered" evidence="4">
    <location>
        <begin position="622"/>
        <end position="644"/>
    </location>
</feature>
<evidence type="ECO:0000259" key="5">
    <source>
        <dbReference type="Pfam" id="PF04548"/>
    </source>
</evidence>
<evidence type="ECO:0000313" key="7">
    <source>
        <dbReference type="Proteomes" id="UP000465112"/>
    </source>
</evidence>
<dbReference type="SUPFAM" id="SSF52540">
    <property type="entry name" value="P-loop containing nucleoside triphosphate hydrolases"/>
    <property type="match status" value="2"/>
</dbReference>
<gene>
    <name evidence="6" type="ORF">PFLUV_G00206760</name>
</gene>
<dbReference type="GO" id="GO:0005525">
    <property type="term" value="F:GTP binding"/>
    <property type="evidence" value="ECO:0007669"/>
    <property type="project" value="InterPro"/>
</dbReference>
<evidence type="ECO:0000256" key="4">
    <source>
        <dbReference type="SAM" id="MobiDB-lite"/>
    </source>
</evidence>
<dbReference type="InterPro" id="IPR027417">
    <property type="entry name" value="P-loop_NTPase"/>
</dbReference>
<organism evidence="6 7">
    <name type="scientific">Perca fluviatilis</name>
    <name type="common">European perch</name>
    <dbReference type="NCBI Taxonomy" id="8168"/>
    <lineage>
        <taxon>Eukaryota</taxon>
        <taxon>Metazoa</taxon>
        <taxon>Chordata</taxon>
        <taxon>Craniata</taxon>
        <taxon>Vertebrata</taxon>
        <taxon>Euteleostomi</taxon>
        <taxon>Actinopterygii</taxon>
        <taxon>Neopterygii</taxon>
        <taxon>Teleostei</taxon>
        <taxon>Neoteleostei</taxon>
        <taxon>Acanthomorphata</taxon>
        <taxon>Eupercaria</taxon>
        <taxon>Perciformes</taxon>
        <taxon>Percoidei</taxon>
        <taxon>Percidae</taxon>
        <taxon>Percinae</taxon>
        <taxon>Perca</taxon>
    </lineage>
</organism>
<keyword evidence="2" id="KW-0547">Nucleotide-binding</keyword>
<accession>A0A6A5EGJ4</accession>
<evidence type="ECO:0000313" key="6">
    <source>
        <dbReference type="EMBL" id="KAF1378008.1"/>
    </source>
</evidence>
<dbReference type="PROSITE" id="PS00675">
    <property type="entry name" value="SIGMA54_INTERACT_1"/>
    <property type="match status" value="1"/>
</dbReference>